<sequence length="48" mass="5207">MCVARRGATKSPASAVVPYQVISANQWLHWRTGVGEGEGGRPWIEPLS</sequence>
<evidence type="ECO:0000313" key="2">
    <source>
        <dbReference type="Proteomes" id="UP001243330"/>
    </source>
</evidence>
<dbReference type="AlphaFoldDB" id="A0AAD9AAP5"/>
<name>A0AAD9AAP5_9PEZI</name>
<proteinExistence type="predicted"/>
<dbReference type="EMBL" id="JAQOWY010000330">
    <property type="protein sequence ID" value="KAK1844010.1"/>
    <property type="molecule type" value="Genomic_DNA"/>
</dbReference>
<gene>
    <name evidence="1" type="ORF">CCHR01_13367</name>
</gene>
<dbReference type="Proteomes" id="UP001243330">
    <property type="component" value="Unassembled WGS sequence"/>
</dbReference>
<comment type="caution">
    <text evidence="1">The sequence shown here is derived from an EMBL/GenBank/DDBJ whole genome shotgun (WGS) entry which is preliminary data.</text>
</comment>
<evidence type="ECO:0000313" key="1">
    <source>
        <dbReference type="EMBL" id="KAK1844010.1"/>
    </source>
</evidence>
<keyword evidence="2" id="KW-1185">Reference proteome</keyword>
<accession>A0AAD9AAP5</accession>
<organism evidence="1 2">
    <name type="scientific">Colletotrichum chrysophilum</name>
    <dbReference type="NCBI Taxonomy" id="1836956"/>
    <lineage>
        <taxon>Eukaryota</taxon>
        <taxon>Fungi</taxon>
        <taxon>Dikarya</taxon>
        <taxon>Ascomycota</taxon>
        <taxon>Pezizomycotina</taxon>
        <taxon>Sordariomycetes</taxon>
        <taxon>Hypocreomycetidae</taxon>
        <taxon>Glomerellales</taxon>
        <taxon>Glomerellaceae</taxon>
        <taxon>Colletotrichum</taxon>
        <taxon>Colletotrichum gloeosporioides species complex</taxon>
    </lineage>
</organism>
<protein>
    <submittedName>
        <fullName evidence="1">Uncharacterized protein</fullName>
    </submittedName>
</protein>
<reference evidence="1" key="1">
    <citation type="submission" date="2023-01" db="EMBL/GenBank/DDBJ databases">
        <title>Colletotrichum chrysophilum M932 genome sequence.</title>
        <authorList>
            <person name="Baroncelli R."/>
        </authorList>
    </citation>
    <scope>NUCLEOTIDE SEQUENCE</scope>
    <source>
        <strain evidence="1">M932</strain>
    </source>
</reference>